<keyword evidence="1" id="KW-0472">Membrane</keyword>
<dbReference type="Proteomes" id="UP000594034">
    <property type="component" value="Chromosome"/>
</dbReference>
<name>A0A5J6WZV7_9GAMM</name>
<evidence type="ECO:0000313" key="3">
    <source>
        <dbReference type="Proteomes" id="UP000594034"/>
    </source>
</evidence>
<dbReference type="InterPro" id="IPR045584">
    <property type="entry name" value="Pilin-like"/>
</dbReference>
<dbReference type="KEGG" id="asim:FE240_15935"/>
<dbReference type="NCBIfam" id="TIGR02532">
    <property type="entry name" value="IV_pilin_GFxxxE"/>
    <property type="match status" value="1"/>
</dbReference>
<reference evidence="2 3" key="1">
    <citation type="submission" date="2019-05" db="EMBL/GenBank/DDBJ databases">
        <title>OXA-830, a novel chromosomally encoded expanded-spectrum class D beta-lactamase in Aeromonas simiae.</title>
        <authorList>
            <person name="Zhou W."/>
            <person name="Chen Q."/>
        </authorList>
    </citation>
    <scope>NUCLEOTIDE SEQUENCE [LARGE SCALE GENOMIC DNA]</scope>
    <source>
        <strain evidence="2 3">A6</strain>
    </source>
</reference>
<sequence>MLSRHTGFSLVELMVAMVAGLLLVAAVSALFASILRANQTSMQVSRLNQEMQSIVDMMARDLQRSGYDAGATAFLGATSSARSSFYFDSTTDLMNETVVGSKRYQCLRVRYDDDADGCVDDPGNLSKPPACRDPAETRVYSYSSASMGVRLDTGDSASCSGGNLLSTDNTIAISALTFELLGSSLTTGARTIRLSMTGNYKAAPAISLSLQRDIKLRNDGY</sequence>
<dbReference type="EMBL" id="CP040449">
    <property type="protein sequence ID" value="QFI56030.1"/>
    <property type="molecule type" value="Genomic_DNA"/>
</dbReference>
<evidence type="ECO:0000313" key="2">
    <source>
        <dbReference type="EMBL" id="QFI56030.1"/>
    </source>
</evidence>
<protein>
    <submittedName>
        <fullName evidence="2">Prepilin-type N-terminal cleavage/methylation domain-containing protein</fullName>
    </submittedName>
</protein>
<feature type="transmembrane region" description="Helical" evidence="1">
    <location>
        <begin position="13"/>
        <end position="35"/>
    </location>
</feature>
<dbReference type="PIRSF" id="PIRSF004525">
    <property type="entry name" value="Pilin_peptidase-dep_B_prd"/>
    <property type="match status" value="1"/>
</dbReference>
<evidence type="ECO:0000256" key="1">
    <source>
        <dbReference type="SAM" id="Phobius"/>
    </source>
</evidence>
<dbReference type="InterPro" id="IPR012902">
    <property type="entry name" value="N_methyl_site"/>
</dbReference>
<keyword evidence="3" id="KW-1185">Reference proteome</keyword>
<dbReference type="AlphaFoldDB" id="A0A5J6WZV7"/>
<keyword evidence="1" id="KW-1133">Transmembrane helix</keyword>
<gene>
    <name evidence="2" type="ORF">FE240_15935</name>
</gene>
<accession>A0A5J6WZV7</accession>
<dbReference type="SUPFAM" id="SSF54523">
    <property type="entry name" value="Pili subunits"/>
    <property type="match status" value="1"/>
</dbReference>
<dbReference type="InterPro" id="IPR016419">
    <property type="entry name" value="Prepilin_Pept-dep_B_prd"/>
</dbReference>
<keyword evidence="1" id="KW-0812">Transmembrane</keyword>
<proteinExistence type="predicted"/>
<dbReference type="PROSITE" id="PS00409">
    <property type="entry name" value="PROKAR_NTER_METHYL"/>
    <property type="match status" value="1"/>
</dbReference>
<organism evidence="2 3">
    <name type="scientific">Aeromonas simiae</name>
    <dbReference type="NCBI Taxonomy" id="218936"/>
    <lineage>
        <taxon>Bacteria</taxon>
        <taxon>Pseudomonadati</taxon>
        <taxon>Pseudomonadota</taxon>
        <taxon>Gammaproteobacteria</taxon>
        <taxon>Aeromonadales</taxon>
        <taxon>Aeromonadaceae</taxon>
        <taxon>Aeromonas</taxon>
    </lineage>
</organism>
<dbReference type="Pfam" id="PF07963">
    <property type="entry name" value="N_methyl"/>
    <property type="match status" value="1"/>
</dbReference>